<gene>
    <name evidence="1" type="ORF">A4R43_36735</name>
</gene>
<dbReference type="Proteomes" id="UP000250434">
    <property type="component" value="Chromosome"/>
</dbReference>
<protein>
    <submittedName>
        <fullName evidence="1">Uncharacterized protein</fullName>
    </submittedName>
</protein>
<evidence type="ECO:0000313" key="1">
    <source>
        <dbReference type="EMBL" id="AXB47318.1"/>
    </source>
</evidence>
<keyword evidence="2" id="KW-1185">Reference proteome</keyword>
<name>A0A344LGZ4_9PSEU</name>
<organism evidence="1 2">
    <name type="scientific">Amycolatopsis albispora</name>
    <dbReference type="NCBI Taxonomy" id="1804986"/>
    <lineage>
        <taxon>Bacteria</taxon>
        <taxon>Bacillati</taxon>
        <taxon>Actinomycetota</taxon>
        <taxon>Actinomycetes</taxon>
        <taxon>Pseudonocardiales</taxon>
        <taxon>Pseudonocardiaceae</taxon>
        <taxon>Amycolatopsis</taxon>
    </lineage>
</organism>
<dbReference type="RefSeq" id="WP_113696373.1">
    <property type="nucleotide sequence ID" value="NZ_CP015163.1"/>
</dbReference>
<proteinExistence type="predicted"/>
<dbReference type="EMBL" id="CP015163">
    <property type="protein sequence ID" value="AXB47318.1"/>
    <property type="molecule type" value="Genomic_DNA"/>
</dbReference>
<dbReference type="AlphaFoldDB" id="A0A344LGZ4"/>
<reference evidence="1 2" key="1">
    <citation type="submission" date="2016-04" db="EMBL/GenBank/DDBJ databases">
        <title>Complete genome sequence and analysis of deep-sea sediment isolate, Amycolatopsis sp. WP1.</title>
        <authorList>
            <person name="Wang H."/>
            <person name="Chen S."/>
            <person name="Wu Q."/>
        </authorList>
    </citation>
    <scope>NUCLEOTIDE SEQUENCE [LARGE SCALE GENOMIC DNA]</scope>
    <source>
        <strain evidence="1 2">WP1</strain>
    </source>
</reference>
<dbReference type="OrthoDB" id="4332121at2"/>
<sequence>MATTSARLGLRKPADADDADVDLDINPLVQHIDDNVPSKAAALVAGATGSAAALRTDTTSTLAGNRAQSYRKQGETNDAHSVDFDGKHQWGSGGNTALDTNLYRAAADKLKTDDAFEVAGALTALSNLTVSGTGSNLSVGGSGSVAGALAVGGAITGPGVKPKIYTGTWLGAGGANVTMGTGGTYVSIYSVSIPSPGYAYCLKLNAGFPVSFGGSSARYGYITFVVGSETGTALYTFDVGYQTESWTAFQIPSVTDLTSRTGATTVWVRGTSNVGSTAAVNIRNWCQVEVLPAP</sequence>
<dbReference type="KEGG" id="aab:A4R43_36735"/>
<accession>A0A344LGZ4</accession>
<evidence type="ECO:0000313" key="2">
    <source>
        <dbReference type="Proteomes" id="UP000250434"/>
    </source>
</evidence>